<dbReference type="InterPro" id="IPR006684">
    <property type="entry name" value="YbgC/YbaW"/>
</dbReference>
<sequence length="130" mass="15160">MKHTTKVKVRFCETDALGHVSNVSYYVYLEDARLELFRQLGVSMELDNWSYIVASTSCDYIQQAYFDDELTVDTKVSKIGTSSFELHHEILHERGQIAIGRAVIVHYNFKVQHKEALPQDVKRLLENYYI</sequence>
<dbReference type="InterPro" id="IPR050563">
    <property type="entry name" value="4-hydroxybenzoyl-CoA_TE"/>
</dbReference>
<organism evidence="3 4">
    <name type="scientific">Aquibacillus salsiterrae</name>
    <dbReference type="NCBI Taxonomy" id="2950439"/>
    <lineage>
        <taxon>Bacteria</taxon>
        <taxon>Bacillati</taxon>
        <taxon>Bacillota</taxon>
        <taxon>Bacilli</taxon>
        <taxon>Bacillales</taxon>
        <taxon>Bacillaceae</taxon>
        <taxon>Aquibacillus</taxon>
    </lineage>
</organism>
<dbReference type="Proteomes" id="UP001145069">
    <property type="component" value="Unassembled WGS sequence"/>
</dbReference>
<keyword evidence="2" id="KW-0378">Hydrolase</keyword>
<dbReference type="Pfam" id="PF13279">
    <property type="entry name" value="4HBT_2"/>
    <property type="match status" value="1"/>
</dbReference>
<reference evidence="3" key="1">
    <citation type="submission" date="2022-06" db="EMBL/GenBank/DDBJ databases">
        <title>Aquibacillus sp. a new bacterium isolated from soil saline samples.</title>
        <authorList>
            <person name="Galisteo C."/>
            <person name="De La Haba R."/>
            <person name="Sanchez-Porro C."/>
            <person name="Ventosa A."/>
        </authorList>
    </citation>
    <scope>NUCLEOTIDE SEQUENCE</scope>
    <source>
        <strain evidence="3">3ASR75-54</strain>
    </source>
</reference>
<dbReference type="AlphaFoldDB" id="A0A9X3WE45"/>
<dbReference type="Gene3D" id="3.10.129.10">
    <property type="entry name" value="Hotdog Thioesterase"/>
    <property type="match status" value="1"/>
</dbReference>
<name>A0A9X3WE45_9BACI</name>
<gene>
    <name evidence="3" type="ORF">NC799_10600</name>
</gene>
<evidence type="ECO:0000313" key="3">
    <source>
        <dbReference type="EMBL" id="MDC3417343.1"/>
    </source>
</evidence>
<dbReference type="GO" id="GO:0047617">
    <property type="term" value="F:fatty acyl-CoA hydrolase activity"/>
    <property type="evidence" value="ECO:0007669"/>
    <property type="project" value="TreeGrafter"/>
</dbReference>
<comment type="similarity">
    <text evidence="1">Belongs to the 4-hydroxybenzoyl-CoA thioesterase family.</text>
</comment>
<keyword evidence="4" id="KW-1185">Reference proteome</keyword>
<evidence type="ECO:0000256" key="1">
    <source>
        <dbReference type="ARBA" id="ARBA00005953"/>
    </source>
</evidence>
<dbReference type="RefSeq" id="WP_272446410.1">
    <property type="nucleotide sequence ID" value="NZ_JAMQKC010000008.1"/>
</dbReference>
<dbReference type="CDD" id="cd00586">
    <property type="entry name" value="4HBT"/>
    <property type="match status" value="1"/>
</dbReference>
<accession>A0A9X3WE45</accession>
<evidence type="ECO:0000256" key="2">
    <source>
        <dbReference type="ARBA" id="ARBA00022801"/>
    </source>
</evidence>
<dbReference type="EMBL" id="JAMQKC010000008">
    <property type="protein sequence ID" value="MDC3417343.1"/>
    <property type="molecule type" value="Genomic_DNA"/>
</dbReference>
<dbReference type="PANTHER" id="PTHR31793:SF24">
    <property type="entry name" value="LONG-CHAIN ACYL-COA THIOESTERASE FADM"/>
    <property type="match status" value="1"/>
</dbReference>
<dbReference type="PANTHER" id="PTHR31793">
    <property type="entry name" value="4-HYDROXYBENZOYL-COA THIOESTERASE FAMILY MEMBER"/>
    <property type="match status" value="1"/>
</dbReference>
<proteinExistence type="inferred from homology"/>
<dbReference type="SUPFAM" id="SSF54637">
    <property type="entry name" value="Thioesterase/thiol ester dehydrase-isomerase"/>
    <property type="match status" value="1"/>
</dbReference>
<dbReference type="InterPro" id="IPR029069">
    <property type="entry name" value="HotDog_dom_sf"/>
</dbReference>
<comment type="caution">
    <text evidence="3">The sequence shown here is derived from an EMBL/GenBank/DDBJ whole genome shotgun (WGS) entry which is preliminary data.</text>
</comment>
<dbReference type="PIRSF" id="PIRSF003230">
    <property type="entry name" value="YbgC"/>
    <property type="match status" value="1"/>
</dbReference>
<protein>
    <submittedName>
        <fullName evidence="3">Acyl-CoA thioesterase</fullName>
    </submittedName>
</protein>
<evidence type="ECO:0000313" key="4">
    <source>
        <dbReference type="Proteomes" id="UP001145069"/>
    </source>
</evidence>